<dbReference type="Pfam" id="PF12224">
    <property type="entry name" value="Amidoligase_2"/>
    <property type="match status" value="1"/>
</dbReference>
<keyword evidence="2" id="KW-1185">Reference proteome</keyword>
<organism evidence="1 2">
    <name type="scientific">Paenibacillus artemisiicola</name>
    <dbReference type="NCBI Taxonomy" id="1172618"/>
    <lineage>
        <taxon>Bacteria</taxon>
        <taxon>Bacillati</taxon>
        <taxon>Bacillota</taxon>
        <taxon>Bacilli</taxon>
        <taxon>Bacillales</taxon>
        <taxon>Paenibacillaceae</taxon>
        <taxon>Paenibacillus</taxon>
    </lineage>
</organism>
<protein>
    <submittedName>
        <fullName evidence="1">Amidoligase family protein</fullName>
    </submittedName>
</protein>
<dbReference type="RefSeq" id="WP_208851085.1">
    <property type="nucleotide sequence ID" value="NZ_JAGGDJ010000062.1"/>
</dbReference>
<accession>A0ABS3WJM2</accession>
<name>A0ABS3WJM2_9BACL</name>
<evidence type="ECO:0000313" key="2">
    <source>
        <dbReference type="Proteomes" id="UP000670947"/>
    </source>
</evidence>
<comment type="caution">
    <text evidence="1">The sequence shown here is derived from an EMBL/GenBank/DDBJ whole genome shotgun (WGS) entry which is preliminary data.</text>
</comment>
<evidence type="ECO:0000313" key="1">
    <source>
        <dbReference type="EMBL" id="MBO7748533.1"/>
    </source>
</evidence>
<sequence length="306" mass="33439">MRPKQVMWNELRFGVEIEFIGGRPAELALPPGWVMSLDELQVDGDGEDSGSELKTPPMRWADRGEIRVMLERLLAQGARANWSCGLHVHVGLEPWGEAAVPPLLDAALAGQEALRALLGTSGHRLMYCPPVTAAMRTDYARAPRPEALRRAGRPQSHRCGINAAAWYDIGTVEIRYANGSLDYGEIVRAVELCLRFVAAVGEGRALPDAPDALAEALGSPRHGYPPPAPAPRWFRERLWLEDSVAPAIGDLAERLVPGSEVLHVLPVRDGLLVGLEDPHGKLYRFVCKPPADGWQVVRALNADEPT</sequence>
<dbReference type="Proteomes" id="UP000670947">
    <property type="component" value="Unassembled WGS sequence"/>
</dbReference>
<dbReference type="InterPro" id="IPR022025">
    <property type="entry name" value="Amidoligase_2"/>
</dbReference>
<gene>
    <name evidence="1" type="ORF">I8J29_30595</name>
</gene>
<reference evidence="1 2" key="1">
    <citation type="submission" date="2021-03" db="EMBL/GenBank/DDBJ databases">
        <title>Paenibacillus artemisicola MWE-103 whole genome sequence.</title>
        <authorList>
            <person name="Ham Y.J."/>
        </authorList>
    </citation>
    <scope>NUCLEOTIDE SEQUENCE [LARGE SCALE GENOMIC DNA]</scope>
    <source>
        <strain evidence="1 2">MWE-103</strain>
    </source>
</reference>
<dbReference type="EMBL" id="JAGGDJ010000062">
    <property type="protein sequence ID" value="MBO7748533.1"/>
    <property type="molecule type" value="Genomic_DNA"/>
</dbReference>
<proteinExistence type="predicted"/>